<feature type="compositionally biased region" description="Acidic residues" evidence="14">
    <location>
        <begin position="601"/>
        <end position="627"/>
    </location>
</feature>
<feature type="compositionally biased region" description="Basic and acidic residues" evidence="14">
    <location>
        <begin position="314"/>
        <end position="328"/>
    </location>
</feature>
<keyword evidence="7" id="KW-0479">Metal-binding</keyword>
<feature type="transmembrane region" description="Helical" evidence="15">
    <location>
        <begin position="1250"/>
        <end position="1271"/>
    </location>
</feature>
<feature type="transmembrane region" description="Helical" evidence="15">
    <location>
        <begin position="88"/>
        <end position="111"/>
    </location>
</feature>
<comment type="catalytic activity">
    <reaction evidence="1">
        <text>S-ubiquitinyl-[E2 ubiquitin-conjugating enzyme]-L-cysteine + [acceptor protein]-L-lysine = [E2 ubiquitin-conjugating enzyme]-L-cysteine + N(6)-ubiquitinyl-[acceptor protein]-L-lysine.</text>
        <dbReference type="EC" id="2.3.2.27"/>
    </reaction>
</comment>
<feature type="compositionally biased region" description="Acidic residues" evidence="14">
    <location>
        <begin position="535"/>
        <end position="556"/>
    </location>
</feature>
<protein>
    <recommendedName>
        <fullName evidence="4">RING-type E3 ubiquitin transferase</fullName>
        <ecNumber evidence="4">2.3.2.27</ecNumber>
    </recommendedName>
</protein>
<gene>
    <name evidence="18" type="ORF">B0H15DRAFT_839596</name>
</gene>
<evidence type="ECO:0000256" key="2">
    <source>
        <dbReference type="ARBA" id="ARBA00004141"/>
    </source>
</evidence>
<feature type="compositionally biased region" description="Low complexity" evidence="14">
    <location>
        <begin position="466"/>
        <end position="476"/>
    </location>
</feature>
<evidence type="ECO:0000256" key="9">
    <source>
        <dbReference type="ARBA" id="ARBA00022786"/>
    </source>
</evidence>
<evidence type="ECO:0000256" key="7">
    <source>
        <dbReference type="ARBA" id="ARBA00022723"/>
    </source>
</evidence>
<feature type="transmembrane region" description="Helical" evidence="15">
    <location>
        <begin position="180"/>
        <end position="200"/>
    </location>
</feature>
<dbReference type="SUPFAM" id="SSF57850">
    <property type="entry name" value="RING/U-box"/>
    <property type="match status" value="1"/>
</dbReference>
<dbReference type="PANTHER" id="PTHR13145">
    <property type="entry name" value="SSM4 PROTEIN"/>
    <property type="match status" value="1"/>
</dbReference>
<evidence type="ECO:0000256" key="11">
    <source>
        <dbReference type="ARBA" id="ARBA00022989"/>
    </source>
</evidence>
<keyword evidence="6 15" id="KW-0812">Transmembrane</keyword>
<evidence type="ECO:0000256" key="10">
    <source>
        <dbReference type="ARBA" id="ARBA00022833"/>
    </source>
</evidence>
<organism evidence="18 19">
    <name type="scientific">Mycena belliarum</name>
    <dbReference type="NCBI Taxonomy" id="1033014"/>
    <lineage>
        <taxon>Eukaryota</taxon>
        <taxon>Fungi</taxon>
        <taxon>Dikarya</taxon>
        <taxon>Basidiomycota</taxon>
        <taxon>Agaricomycotina</taxon>
        <taxon>Agaricomycetes</taxon>
        <taxon>Agaricomycetidae</taxon>
        <taxon>Agaricales</taxon>
        <taxon>Marasmiineae</taxon>
        <taxon>Mycenaceae</taxon>
        <taxon>Mycena</taxon>
    </lineage>
</organism>
<evidence type="ECO:0000256" key="1">
    <source>
        <dbReference type="ARBA" id="ARBA00000900"/>
    </source>
</evidence>
<evidence type="ECO:0000256" key="15">
    <source>
        <dbReference type="SAM" id="Phobius"/>
    </source>
</evidence>
<evidence type="ECO:0000313" key="18">
    <source>
        <dbReference type="EMBL" id="KAJ7089877.1"/>
    </source>
</evidence>
<keyword evidence="5" id="KW-0808">Transferase</keyword>
<evidence type="ECO:0000259" key="17">
    <source>
        <dbReference type="PROSITE" id="PS51292"/>
    </source>
</evidence>
<dbReference type="EMBL" id="JARJCN010000023">
    <property type="protein sequence ID" value="KAJ7089877.1"/>
    <property type="molecule type" value="Genomic_DNA"/>
</dbReference>
<evidence type="ECO:0000313" key="19">
    <source>
        <dbReference type="Proteomes" id="UP001222325"/>
    </source>
</evidence>
<dbReference type="PROSITE" id="PS51292">
    <property type="entry name" value="ZF_RING_CH"/>
    <property type="match status" value="1"/>
</dbReference>
<feature type="compositionally biased region" description="Acidic residues" evidence="14">
    <location>
        <begin position="565"/>
        <end position="577"/>
    </location>
</feature>
<sequence length="1528" mass="170005">MQEAEEQDTCRICSAPAETEQPLFYPCKCSGTIRYIHQDCLTTWLAHSKKKTCDVCKHPYSFTKVYATDMPTRLPPVLLLRRVAQQSFFAMLFAVRAIAVAIIWLAVLPWVTVMTWRMYFSMGDTTAWWISDRPRPLDAPEPHSPFYSATHPDAAVVPPSDSFIGRVVAHPLWLSLSSDIFTGQIIASLVVLTFVAVFLLREWISQNARPGVFEDDDDDPIAAPLLPQQQVIEPPPPPVVHPNPNVNDRIALAQRQIDAVRAMDAMRPLGADETRPTRKRRLSSKGKEREADDESAVASGSRVSAGSLSRRRVRKDDPELPNRHDNRALRLRRHHPPRLSGDFQRPIILDTHSSDNPDGFEFTFRSATRFPQERGSLSRRSVSEPPSLVKFSPTLEQAPRLLTTSPATPTLPPAVLERRMIPLVKRNAHRPSFHASRKFASTSQQQVTHTVKDNPARFRRPPLPNTTCTTVGDATTAPVLSPPTPLASPNLATYRAPEELESEPDSSLLAEYFDHDAEPSSGSGPKGKAKACSDAADDADEGDVDGDAVIDVDDMESEHARYFADAEDDDDEDEDEDGMPKLQAVSDSDEDEEGNPRNDYDGDVDGEFDEDVDEEDRGDEDGEDDGDGVAFDAEAPIWQAIQIEDDEVAEVADGEMDVGPPEHGLEVAAPAPAPPAGAVDAAAALDVNDDLEGVEDDMEGAMEAIGMRGPVYGVVQNAALMIFVLDTAIGLLVWIPFTLGKSTALLSLDPHRFIQIIHLPIRAMRIVTDPIVDSVMYIIAALLLPVVARFLHRIVNVLFLGVLFLISIVLGENKAEKTLEVTSAMYIRIHQLSDKPLDQLFGWSSGSSPTTLPPSEISAPPGFQAVVIDAAEPYFAAFGQEVRVNAVQVRETWTRLALGQGVKEKVFAVALGYVVVMILVSLYLNLLTVGNMKTAGRAVRTAVREQLLVLKVAIFIFIELVTFPLGCGIVLDLCTVWLFPEASLISRVVFFKQAPLTAMFYHWVAGTMFMYSFAVLLAGCRTLLRKGAMWFIKDPQDQNSHPIRDILDRPTLTQLRKICGSGVVYSVVIACVVGSVAGLLYVGSKSILPFRWKNREPLSNVPVDLVFLHMVLPYTMHYFRPRTGIKRVSKALWRFLASRLRLSSYFFGGRYPHEEYTPKYWSTLLFRSEEDLDNPANVKAGSFRRVPASDNIALPRDMHATAAVTEHGDPIDEEARGLLAMQNEEAVKAKRVVADDYMIVYIPPHFRYRVFLFIAILWVLGAMFLGVVVALPIQLGRSFFGLFISRPVHDGYSFIAGAYLLWACYLIGRAVDRLDKRRQRRGGDEPRADLRLLVLKRGFLWIAKITFMIIFLGIVVPTLISLVVDLYIILPIRLSLDPTLVPRIRIVDSWAMGVLYAKIMLHVNRTQPPNPITRGMQHITNNGWTHPEPITATKEVIGPLTFGLLGMILLPGGIFLLAQHFIPFIPKNSRLLFMEVYPAIFVTAAGIRFGAVLLEMLGTWSQSIRDKEFLVEMRLRNLEPDSAKRKVD</sequence>
<feature type="domain" description="RING-CH-type" evidence="17">
    <location>
        <begin position="2"/>
        <end position="63"/>
    </location>
</feature>
<evidence type="ECO:0000259" key="16">
    <source>
        <dbReference type="PROSITE" id="PS50089"/>
    </source>
</evidence>
<feature type="region of interest" description="Disordered" evidence="14">
    <location>
        <begin position="265"/>
        <end position="343"/>
    </location>
</feature>
<evidence type="ECO:0000256" key="12">
    <source>
        <dbReference type="ARBA" id="ARBA00023136"/>
    </source>
</evidence>
<dbReference type="Pfam" id="PF12906">
    <property type="entry name" value="RINGv"/>
    <property type="match status" value="1"/>
</dbReference>
<evidence type="ECO:0000256" key="3">
    <source>
        <dbReference type="ARBA" id="ARBA00004906"/>
    </source>
</evidence>
<feature type="transmembrane region" description="Helical" evidence="15">
    <location>
        <begin position="1470"/>
        <end position="1491"/>
    </location>
</feature>
<feature type="domain" description="RING-type" evidence="16">
    <location>
        <begin position="10"/>
        <end position="57"/>
    </location>
</feature>
<feature type="transmembrane region" description="Helical" evidence="15">
    <location>
        <begin position="1291"/>
        <end position="1311"/>
    </location>
</feature>
<dbReference type="InterPro" id="IPR013083">
    <property type="entry name" value="Znf_RING/FYVE/PHD"/>
</dbReference>
<dbReference type="Pfam" id="PF23113">
    <property type="entry name" value="MARCHF6_C"/>
    <property type="match status" value="1"/>
</dbReference>
<dbReference type="PROSITE" id="PS50089">
    <property type="entry name" value="ZF_RING_2"/>
    <property type="match status" value="1"/>
</dbReference>
<dbReference type="Proteomes" id="UP001222325">
    <property type="component" value="Unassembled WGS sequence"/>
</dbReference>
<dbReference type="GO" id="GO:0005789">
    <property type="term" value="C:endoplasmic reticulum membrane"/>
    <property type="evidence" value="ECO:0007669"/>
    <property type="project" value="TreeGrafter"/>
</dbReference>
<feature type="compositionally biased region" description="Low complexity" evidence="14">
    <location>
        <begin position="296"/>
        <end position="308"/>
    </location>
</feature>
<evidence type="ECO:0000256" key="13">
    <source>
        <dbReference type="PROSITE-ProRule" id="PRU00175"/>
    </source>
</evidence>
<comment type="subcellular location">
    <subcellularLocation>
        <location evidence="2">Membrane</location>
        <topology evidence="2">Multi-pass membrane protein</topology>
    </subcellularLocation>
</comment>
<feature type="transmembrane region" description="Helical" evidence="15">
    <location>
        <begin position="794"/>
        <end position="811"/>
    </location>
</feature>
<comment type="caution">
    <text evidence="18">The sequence shown here is derived from an EMBL/GenBank/DDBJ whole genome shotgun (WGS) entry which is preliminary data.</text>
</comment>
<dbReference type="GO" id="GO:0061630">
    <property type="term" value="F:ubiquitin protein ligase activity"/>
    <property type="evidence" value="ECO:0007669"/>
    <property type="project" value="UniProtKB-EC"/>
</dbReference>
<feature type="compositionally biased region" description="Polar residues" evidence="14">
    <location>
        <begin position="439"/>
        <end position="449"/>
    </location>
</feature>
<feature type="transmembrane region" description="Helical" evidence="15">
    <location>
        <begin position="718"/>
        <end position="737"/>
    </location>
</feature>
<dbReference type="EC" id="2.3.2.27" evidence="4"/>
<evidence type="ECO:0000256" key="14">
    <source>
        <dbReference type="SAM" id="MobiDB-lite"/>
    </source>
</evidence>
<keyword evidence="12 15" id="KW-0472">Membrane</keyword>
<dbReference type="SMART" id="SM00744">
    <property type="entry name" value="RINGv"/>
    <property type="match status" value="1"/>
</dbReference>
<proteinExistence type="predicted"/>
<name>A0AAD6U5Z6_9AGAR</name>
<accession>A0AAD6U5Z6</accession>
<feature type="region of interest" description="Disordered" evidence="14">
    <location>
        <begin position="515"/>
        <end position="629"/>
    </location>
</feature>
<dbReference type="InterPro" id="IPR001841">
    <property type="entry name" value="Znf_RING"/>
</dbReference>
<feature type="region of interest" description="Disordered" evidence="14">
    <location>
        <begin position="436"/>
        <end position="490"/>
    </location>
</feature>
<comment type="pathway">
    <text evidence="3">Protein modification; protein ubiquitination.</text>
</comment>
<dbReference type="InterPro" id="IPR011016">
    <property type="entry name" value="Znf_RING-CH"/>
</dbReference>
<dbReference type="FunFam" id="3.30.40.10:FF:000287">
    <property type="entry name" value="RING finger membrane protein"/>
    <property type="match status" value="1"/>
</dbReference>
<dbReference type="Gene3D" id="3.30.40.10">
    <property type="entry name" value="Zinc/RING finger domain, C3HC4 (zinc finger)"/>
    <property type="match status" value="1"/>
</dbReference>
<feature type="transmembrane region" description="Helical" evidence="15">
    <location>
        <begin position="1345"/>
        <end position="1370"/>
    </location>
</feature>
<keyword evidence="11 15" id="KW-1133">Transmembrane helix</keyword>
<feature type="transmembrane region" description="Helical" evidence="15">
    <location>
        <begin position="1101"/>
        <end position="1119"/>
    </location>
</feature>
<feature type="transmembrane region" description="Helical" evidence="15">
    <location>
        <begin position="948"/>
        <end position="980"/>
    </location>
</feature>
<evidence type="ECO:0000256" key="5">
    <source>
        <dbReference type="ARBA" id="ARBA00022679"/>
    </source>
</evidence>
<evidence type="ECO:0000256" key="8">
    <source>
        <dbReference type="ARBA" id="ARBA00022771"/>
    </source>
</evidence>
<evidence type="ECO:0000256" key="6">
    <source>
        <dbReference type="ARBA" id="ARBA00022692"/>
    </source>
</evidence>
<dbReference type="CDD" id="cd16702">
    <property type="entry name" value="RING_CH-C4HC3_MARCH6"/>
    <property type="match status" value="1"/>
</dbReference>
<keyword evidence="9" id="KW-0833">Ubl conjugation pathway</keyword>
<keyword evidence="8 13" id="KW-0863">Zinc-finger</keyword>
<feature type="transmembrane region" description="Helical" evidence="15">
    <location>
        <begin position="1000"/>
        <end position="1024"/>
    </location>
</feature>
<dbReference type="GO" id="GO:0036503">
    <property type="term" value="P:ERAD pathway"/>
    <property type="evidence" value="ECO:0007669"/>
    <property type="project" value="TreeGrafter"/>
</dbReference>
<feature type="transmembrane region" description="Helical" evidence="15">
    <location>
        <begin position="906"/>
        <end position="927"/>
    </location>
</feature>
<feature type="transmembrane region" description="Helical" evidence="15">
    <location>
        <begin position="1436"/>
        <end position="1458"/>
    </location>
</feature>
<feature type="transmembrane region" description="Helical" evidence="15">
    <location>
        <begin position="1062"/>
        <end position="1081"/>
    </location>
</feature>
<dbReference type="PANTHER" id="PTHR13145:SF0">
    <property type="entry name" value="E3 UBIQUITIN-PROTEIN LIGASE MARCHF6"/>
    <property type="match status" value="1"/>
</dbReference>
<keyword evidence="10" id="KW-0862">Zinc</keyword>
<feature type="transmembrane region" description="Helical" evidence="15">
    <location>
        <begin position="770"/>
        <end position="787"/>
    </location>
</feature>
<keyword evidence="19" id="KW-1185">Reference proteome</keyword>
<evidence type="ECO:0000256" key="4">
    <source>
        <dbReference type="ARBA" id="ARBA00012483"/>
    </source>
</evidence>
<reference evidence="18" key="1">
    <citation type="submission" date="2023-03" db="EMBL/GenBank/DDBJ databases">
        <title>Massive genome expansion in bonnet fungi (Mycena s.s.) driven by repeated elements and novel gene families across ecological guilds.</title>
        <authorList>
            <consortium name="Lawrence Berkeley National Laboratory"/>
            <person name="Harder C.B."/>
            <person name="Miyauchi S."/>
            <person name="Viragh M."/>
            <person name="Kuo A."/>
            <person name="Thoen E."/>
            <person name="Andreopoulos B."/>
            <person name="Lu D."/>
            <person name="Skrede I."/>
            <person name="Drula E."/>
            <person name="Henrissat B."/>
            <person name="Morin E."/>
            <person name="Kohler A."/>
            <person name="Barry K."/>
            <person name="LaButti K."/>
            <person name="Morin E."/>
            <person name="Salamov A."/>
            <person name="Lipzen A."/>
            <person name="Mereny Z."/>
            <person name="Hegedus B."/>
            <person name="Baldrian P."/>
            <person name="Stursova M."/>
            <person name="Weitz H."/>
            <person name="Taylor A."/>
            <person name="Grigoriev I.V."/>
            <person name="Nagy L.G."/>
            <person name="Martin F."/>
            <person name="Kauserud H."/>
        </authorList>
    </citation>
    <scope>NUCLEOTIDE SEQUENCE</scope>
    <source>
        <strain evidence="18">CBHHK173m</strain>
    </source>
</reference>
<dbReference type="GO" id="GO:0008270">
    <property type="term" value="F:zinc ion binding"/>
    <property type="evidence" value="ECO:0007669"/>
    <property type="project" value="UniProtKB-KW"/>
</dbReference>
<dbReference type="InterPro" id="IPR056521">
    <property type="entry name" value="MARCHF6-like_C"/>
</dbReference>